<dbReference type="STRING" id="1007676.ABM34_12370"/>
<dbReference type="Gene3D" id="3.40.630.30">
    <property type="match status" value="1"/>
</dbReference>
<dbReference type="OrthoDB" id="5319888at2"/>
<dbReference type="CDD" id="cd04301">
    <property type="entry name" value="NAT_SF"/>
    <property type="match status" value="1"/>
</dbReference>
<keyword evidence="1 4" id="KW-0808">Transferase</keyword>
<dbReference type="AlphaFoldDB" id="A0A0H4QNB1"/>
<evidence type="ECO:0000313" key="5">
    <source>
        <dbReference type="Proteomes" id="UP000036106"/>
    </source>
</evidence>
<protein>
    <submittedName>
        <fullName evidence="4">GNAT family acetyltransferase</fullName>
    </submittedName>
</protein>
<dbReference type="Proteomes" id="UP000036106">
    <property type="component" value="Chromosome"/>
</dbReference>
<accession>A0A0H4QNB1</accession>
<sequence>MFRNAKEDDAEQILPTLFQIFDEMELDVFKEVGNDEMAKVIKEGFSLPEYRYGLDHILVNEIHDKIAAIAISYSEEEEDEIDVPLLKIMRKHGIKQDSLFPDKEAWPGEWYLDSFAVAPEFQNQGIGTRALKGFIDLIRNSGEKVLSLNVDVDNAPAKHVYDKVGFQKVGQLYIGSHLYDHMQFDLTREAANQAI</sequence>
<dbReference type="GO" id="GO:0016747">
    <property type="term" value="F:acyltransferase activity, transferring groups other than amino-acyl groups"/>
    <property type="evidence" value="ECO:0007669"/>
    <property type="project" value="InterPro"/>
</dbReference>
<evidence type="ECO:0000256" key="2">
    <source>
        <dbReference type="ARBA" id="ARBA00023315"/>
    </source>
</evidence>
<keyword evidence="2" id="KW-0012">Acyltransferase</keyword>
<dbReference type="InterPro" id="IPR016181">
    <property type="entry name" value="Acyl_CoA_acyltransferase"/>
</dbReference>
<keyword evidence="5" id="KW-1185">Reference proteome</keyword>
<dbReference type="PANTHER" id="PTHR43420">
    <property type="entry name" value="ACETYLTRANSFERASE"/>
    <property type="match status" value="1"/>
</dbReference>
<evidence type="ECO:0000313" key="4">
    <source>
        <dbReference type="EMBL" id="AKP68253.1"/>
    </source>
</evidence>
<reference evidence="5" key="1">
    <citation type="submission" date="2015-07" db="EMBL/GenBank/DDBJ databases">
        <title>Lactobacillus ginsenosidimutans/EMML 3141/ whole genome sequencing.</title>
        <authorList>
            <person name="Kim M.K."/>
            <person name="Im W.-T."/>
            <person name="Srinivasan S."/>
            <person name="Lee J.-J."/>
        </authorList>
    </citation>
    <scope>NUCLEOTIDE SEQUENCE [LARGE SCALE GENOMIC DNA]</scope>
    <source>
        <strain evidence="5">EMML 3041</strain>
    </source>
</reference>
<dbReference type="SUPFAM" id="SSF55729">
    <property type="entry name" value="Acyl-CoA N-acyltransferases (Nat)"/>
    <property type="match status" value="1"/>
</dbReference>
<dbReference type="PANTHER" id="PTHR43420:SF52">
    <property type="entry name" value="N-ACETYLTRANSFERASE YODP"/>
    <property type="match status" value="1"/>
</dbReference>
<dbReference type="PATRIC" id="fig|1007676.4.peg.2501"/>
<dbReference type="Pfam" id="PF00583">
    <property type="entry name" value="Acetyltransf_1"/>
    <property type="match status" value="1"/>
</dbReference>
<name>A0A0H4QNB1_9LACO</name>
<dbReference type="InterPro" id="IPR000182">
    <property type="entry name" value="GNAT_dom"/>
</dbReference>
<organism evidence="4 5">
    <name type="scientific">Companilactobacillus ginsenosidimutans</name>
    <dbReference type="NCBI Taxonomy" id="1007676"/>
    <lineage>
        <taxon>Bacteria</taxon>
        <taxon>Bacillati</taxon>
        <taxon>Bacillota</taxon>
        <taxon>Bacilli</taxon>
        <taxon>Lactobacillales</taxon>
        <taxon>Lactobacillaceae</taxon>
        <taxon>Companilactobacillus</taxon>
    </lineage>
</organism>
<dbReference type="KEGG" id="lgn:ABM34_12370"/>
<feature type="domain" description="N-acetyltransferase" evidence="3">
    <location>
        <begin position="1"/>
        <end position="185"/>
    </location>
</feature>
<evidence type="ECO:0000256" key="1">
    <source>
        <dbReference type="ARBA" id="ARBA00022679"/>
    </source>
</evidence>
<proteinExistence type="predicted"/>
<dbReference type="RefSeq" id="WP_048706159.1">
    <property type="nucleotide sequence ID" value="NZ_CP012034.1"/>
</dbReference>
<dbReference type="PROSITE" id="PS51186">
    <property type="entry name" value="GNAT"/>
    <property type="match status" value="1"/>
</dbReference>
<dbReference type="InterPro" id="IPR050680">
    <property type="entry name" value="YpeA/RimI_acetyltransf"/>
</dbReference>
<gene>
    <name evidence="4" type="ORF">ABM34_12370</name>
</gene>
<evidence type="ECO:0000259" key="3">
    <source>
        <dbReference type="PROSITE" id="PS51186"/>
    </source>
</evidence>
<dbReference type="EMBL" id="CP012034">
    <property type="protein sequence ID" value="AKP68253.1"/>
    <property type="molecule type" value="Genomic_DNA"/>
</dbReference>